<dbReference type="RefSeq" id="WP_114811376.1">
    <property type="nucleotide sequence ID" value="NZ_CP139965.1"/>
</dbReference>
<dbReference type="Gene3D" id="3.40.50.2300">
    <property type="match status" value="1"/>
</dbReference>
<organism evidence="3 4">
    <name type="scientific">Paraburkholderia kururiensis</name>
    <dbReference type="NCBI Taxonomy" id="984307"/>
    <lineage>
        <taxon>Bacteria</taxon>
        <taxon>Pseudomonadati</taxon>
        <taxon>Pseudomonadota</taxon>
        <taxon>Betaproteobacteria</taxon>
        <taxon>Burkholderiales</taxon>
        <taxon>Burkholderiaceae</taxon>
        <taxon>Paraburkholderia</taxon>
    </lineage>
</organism>
<proteinExistence type="predicted"/>
<keyword evidence="1" id="KW-0597">Phosphoprotein</keyword>
<dbReference type="CDD" id="cd00156">
    <property type="entry name" value="REC"/>
    <property type="match status" value="1"/>
</dbReference>
<dbReference type="InterPro" id="IPR001789">
    <property type="entry name" value="Sig_transdc_resp-reg_receiver"/>
</dbReference>
<gene>
    <name evidence="3" type="ORF">U0042_28785</name>
</gene>
<evidence type="ECO:0000259" key="2">
    <source>
        <dbReference type="PROSITE" id="PS50110"/>
    </source>
</evidence>
<feature type="modified residue" description="4-aspartylphosphate" evidence="1">
    <location>
        <position position="99"/>
    </location>
</feature>
<feature type="domain" description="Response regulatory" evidence="2">
    <location>
        <begin position="14"/>
        <end position="162"/>
    </location>
</feature>
<evidence type="ECO:0000256" key="1">
    <source>
        <dbReference type="PROSITE-ProRule" id="PRU00169"/>
    </source>
</evidence>
<dbReference type="InterPro" id="IPR011006">
    <property type="entry name" value="CheY-like_superfamily"/>
</dbReference>
<evidence type="ECO:0000313" key="3">
    <source>
        <dbReference type="EMBL" id="WQD77968.1"/>
    </source>
</evidence>
<dbReference type="EMBL" id="CP139965">
    <property type="protein sequence ID" value="WQD77968.1"/>
    <property type="molecule type" value="Genomic_DNA"/>
</dbReference>
<accession>A0ABZ0WKT7</accession>
<keyword evidence="4" id="KW-1185">Reference proteome</keyword>
<dbReference type="PROSITE" id="PS50110">
    <property type="entry name" value="RESPONSE_REGULATORY"/>
    <property type="match status" value="1"/>
</dbReference>
<evidence type="ECO:0000313" key="4">
    <source>
        <dbReference type="Proteomes" id="UP001325479"/>
    </source>
</evidence>
<reference evidence="3 4" key="1">
    <citation type="submission" date="2023-12" db="EMBL/GenBank/DDBJ databases">
        <title>Genome sequencing and assembly of bacterial species from a model synthetic community.</title>
        <authorList>
            <person name="Hogle S.L."/>
        </authorList>
    </citation>
    <scope>NUCLEOTIDE SEQUENCE [LARGE SCALE GENOMIC DNA]</scope>
    <source>
        <strain evidence="3 4">HAMBI 2494</strain>
    </source>
</reference>
<dbReference type="Pfam" id="PF00072">
    <property type="entry name" value="Response_reg"/>
    <property type="match status" value="1"/>
</dbReference>
<protein>
    <submittedName>
        <fullName evidence="3">Response regulator</fullName>
    </submittedName>
</protein>
<name>A0ABZ0WKT7_9BURK</name>
<dbReference type="SUPFAM" id="SSF52172">
    <property type="entry name" value="CheY-like"/>
    <property type="match status" value="1"/>
</dbReference>
<sequence>MNFFTRQPLFYPTSVVFVDDSADFLHALQGIFADRHLNRFFTHPAAALDFLSSRVHEAPQERFSGAAYSEFEKKGGNAFGQDALHNKTRFEEIAAIVVDYQMPGMDGIELLSALSGMACAKVLLTGTADEPRAVDAFNDGLIDFYLKKSDAGMSRKLTSAIEQAKRKHCAQRGYISVHDVGAAYCDARTQTVLGEIAAREGIVEYYWRPEQNAVLMFDAAGTPSVFLAWDVSEWQFQCEVVTDEGGPQALRDAMETRRRMPVFWPSQAYRPGLIEPRFVTPVPIPGWEGAFYGWIRLDAAALEPGVMTFARWRETSAATLASS</sequence>
<dbReference type="Proteomes" id="UP001325479">
    <property type="component" value="Chromosome"/>
</dbReference>